<proteinExistence type="predicted"/>
<dbReference type="RefSeq" id="WP_079462798.1">
    <property type="nucleotide sequence ID" value="NZ_CSZS01000113.1"/>
</dbReference>
<sequence>MNSAGVRIGVGTRLLHDGELVEITEIHAGKNGMDVVLKSTSKQAFIRVHLNELLAAEGTRLISDAAGPCSADDLEPAGVVLGQLSDVERKEVIERAAHIREVLTGFRSGREELALPGEPRPQYRTGVSAAWNSVGNRPISLRKS</sequence>
<gene>
    <name evidence="1" type="ORF">D2E76_19395</name>
</gene>
<evidence type="ECO:0000313" key="1">
    <source>
        <dbReference type="EMBL" id="RIT34783.1"/>
    </source>
</evidence>
<accession>A0ABD7HKA8</accession>
<dbReference type="Proteomes" id="UP000284557">
    <property type="component" value="Unassembled WGS sequence"/>
</dbReference>
<organism evidence="1 2">
    <name type="scientific">Mycobacteroides abscessus</name>
    <dbReference type="NCBI Taxonomy" id="36809"/>
    <lineage>
        <taxon>Bacteria</taxon>
        <taxon>Bacillati</taxon>
        <taxon>Actinomycetota</taxon>
        <taxon>Actinomycetes</taxon>
        <taxon>Mycobacteriales</taxon>
        <taxon>Mycobacteriaceae</taxon>
        <taxon>Mycobacteroides</taxon>
    </lineage>
</organism>
<protein>
    <submittedName>
        <fullName evidence="1">Uncharacterized protein</fullName>
    </submittedName>
</protein>
<evidence type="ECO:0000313" key="2">
    <source>
        <dbReference type="Proteomes" id="UP000284557"/>
    </source>
</evidence>
<reference evidence="1 2" key="1">
    <citation type="submission" date="2018-08" db="EMBL/GenBank/DDBJ databases">
        <title>Linezolid Resistance in Mycobacterium abscessus: MIC Distribution and Comprehensive Investigation of Resistance Mechanisms.</title>
        <authorList>
            <person name="Ye M."/>
            <person name="Xu L."/>
            <person name="Zou Y."/>
            <person name="Li B."/>
            <person name="Guo Q."/>
            <person name="Zhang Y."/>
            <person name="Zhan M."/>
            <person name="Xu B."/>
            <person name="Yu F."/>
            <person name="Zhang Z."/>
            <person name="Chu H."/>
        </authorList>
    </citation>
    <scope>NUCLEOTIDE SEQUENCE [LARGE SCALE GENOMIC DNA]</scope>
    <source>
        <strain evidence="1 2">G143</strain>
    </source>
</reference>
<comment type="caution">
    <text evidence="1">The sequence shown here is derived from an EMBL/GenBank/DDBJ whole genome shotgun (WGS) entry which is preliminary data.</text>
</comment>
<dbReference type="EMBL" id="QXBN01000016">
    <property type="protein sequence ID" value="RIT34783.1"/>
    <property type="molecule type" value="Genomic_DNA"/>
</dbReference>
<name>A0ABD7HKA8_9MYCO</name>
<dbReference type="AlphaFoldDB" id="A0ABD7HKA8"/>